<dbReference type="PANTHER" id="PTHR42711:SF18">
    <property type="entry name" value="ABC TRANSPORTER, ATP-BINDING PROTEIN"/>
    <property type="match status" value="1"/>
</dbReference>
<gene>
    <name evidence="5" type="ORF">LCGC14_2810520</name>
</gene>
<comment type="caution">
    <text evidence="5">The sequence shown here is derived from an EMBL/GenBank/DDBJ whole genome shotgun (WGS) entry which is preliminary data.</text>
</comment>
<dbReference type="AlphaFoldDB" id="A0A0F8YJY8"/>
<organism evidence="5">
    <name type="scientific">marine sediment metagenome</name>
    <dbReference type="NCBI Taxonomy" id="412755"/>
    <lineage>
        <taxon>unclassified sequences</taxon>
        <taxon>metagenomes</taxon>
        <taxon>ecological metagenomes</taxon>
    </lineage>
</organism>
<keyword evidence="3" id="KW-0067">ATP-binding</keyword>
<dbReference type="InterPro" id="IPR027417">
    <property type="entry name" value="P-loop_NTPase"/>
</dbReference>
<dbReference type="InterPro" id="IPR050763">
    <property type="entry name" value="ABC_transporter_ATP-binding"/>
</dbReference>
<evidence type="ECO:0000256" key="1">
    <source>
        <dbReference type="ARBA" id="ARBA00022448"/>
    </source>
</evidence>
<evidence type="ECO:0000259" key="4">
    <source>
        <dbReference type="PROSITE" id="PS50893"/>
    </source>
</evidence>
<evidence type="ECO:0000256" key="3">
    <source>
        <dbReference type="ARBA" id="ARBA00022840"/>
    </source>
</evidence>
<dbReference type="Pfam" id="PF00005">
    <property type="entry name" value="ABC_tran"/>
    <property type="match status" value="1"/>
</dbReference>
<proteinExistence type="predicted"/>
<reference evidence="5" key="1">
    <citation type="journal article" date="2015" name="Nature">
        <title>Complex archaea that bridge the gap between prokaryotes and eukaryotes.</title>
        <authorList>
            <person name="Spang A."/>
            <person name="Saw J.H."/>
            <person name="Jorgensen S.L."/>
            <person name="Zaremba-Niedzwiedzka K."/>
            <person name="Martijn J."/>
            <person name="Lind A.E."/>
            <person name="van Eijk R."/>
            <person name="Schleper C."/>
            <person name="Guy L."/>
            <person name="Ettema T.J."/>
        </authorList>
    </citation>
    <scope>NUCLEOTIDE SEQUENCE</scope>
</reference>
<keyword evidence="1" id="KW-0813">Transport</keyword>
<evidence type="ECO:0000256" key="2">
    <source>
        <dbReference type="ARBA" id="ARBA00022741"/>
    </source>
</evidence>
<dbReference type="GO" id="GO:0016887">
    <property type="term" value="F:ATP hydrolysis activity"/>
    <property type="evidence" value="ECO:0007669"/>
    <property type="project" value="InterPro"/>
</dbReference>
<feature type="domain" description="ABC transporter" evidence="4">
    <location>
        <begin position="3"/>
        <end position="234"/>
    </location>
</feature>
<dbReference type="SUPFAM" id="SSF52540">
    <property type="entry name" value="P-loop containing nucleoside triphosphate hydrolases"/>
    <property type="match status" value="1"/>
</dbReference>
<keyword evidence="2" id="KW-0547">Nucleotide-binding</keyword>
<name>A0A0F8YJY8_9ZZZZ</name>
<protein>
    <recommendedName>
        <fullName evidence="4">ABC transporter domain-containing protein</fullName>
    </recommendedName>
</protein>
<dbReference type="CDD" id="cd03230">
    <property type="entry name" value="ABC_DR_subfamily_A"/>
    <property type="match status" value="1"/>
</dbReference>
<feature type="non-terminal residue" evidence="5">
    <location>
        <position position="1"/>
    </location>
</feature>
<evidence type="ECO:0000313" key="5">
    <source>
        <dbReference type="EMBL" id="KKK81728.1"/>
    </source>
</evidence>
<accession>A0A0F8YJY8</accession>
<dbReference type="InterPro" id="IPR003439">
    <property type="entry name" value="ABC_transporter-like_ATP-bd"/>
</dbReference>
<dbReference type="GO" id="GO:0005524">
    <property type="term" value="F:ATP binding"/>
    <property type="evidence" value="ECO:0007669"/>
    <property type="project" value="UniProtKB-KW"/>
</dbReference>
<dbReference type="InterPro" id="IPR003593">
    <property type="entry name" value="AAA+_ATPase"/>
</dbReference>
<dbReference type="EMBL" id="LAZR01052994">
    <property type="protein sequence ID" value="KKK81728.1"/>
    <property type="molecule type" value="Genomic_DNA"/>
</dbReference>
<dbReference type="Gene3D" id="3.40.50.300">
    <property type="entry name" value="P-loop containing nucleotide triphosphate hydrolases"/>
    <property type="match status" value="1"/>
</dbReference>
<dbReference type="PROSITE" id="PS50893">
    <property type="entry name" value="ABC_TRANSPORTER_2"/>
    <property type="match status" value="1"/>
</dbReference>
<sequence>HKVHFPVFAPWYQRAYNELLKFPNGAHDDFVDFLALFGPNGAGKTTFIQILCSLMLPSSGKVCIVGFDPRSDREALCEVIGFVSHHTFLYPNLSAFENLKFYGMMYNVPALDEKIKKLLELVGLADFPNDQVQTFSRGMQQRLSLARAIIHDPMVLFLDEPYTGLDQHGAEALKQILVEFRDKGKTIVMISHNLDRGLELCNRVAILKSGRVVYHEEISETKIDDFKPIYFKYTGKRPLPSQVAL</sequence>
<dbReference type="PANTHER" id="PTHR42711">
    <property type="entry name" value="ABC TRANSPORTER ATP-BINDING PROTEIN"/>
    <property type="match status" value="1"/>
</dbReference>
<dbReference type="SMART" id="SM00382">
    <property type="entry name" value="AAA"/>
    <property type="match status" value="1"/>
</dbReference>